<evidence type="ECO:0000313" key="7">
    <source>
        <dbReference type="Proteomes" id="UP001605036"/>
    </source>
</evidence>
<dbReference type="EMBL" id="JBHFFA010000002">
    <property type="protein sequence ID" value="KAL2644049.1"/>
    <property type="molecule type" value="Genomic_DNA"/>
</dbReference>
<keyword evidence="3" id="KW-1133">Transmembrane helix</keyword>
<dbReference type="Pfam" id="PF00008">
    <property type="entry name" value="EGF"/>
    <property type="match status" value="1"/>
</dbReference>
<evidence type="ECO:0000259" key="5">
    <source>
        <dbReference type="PROSITE" id="PS50026"/>
    </source>
</evidence>
<dbReference type="InterPro" id="IPR050906">
    <property type="entry name" value="Notch_signaling"/>
</dbReference>
<comment type="caution">
    <text evidence="1">Lacks conserved residue(s) required for the propagation of feature annotation.</text>
</comment>
<proteinExistence type="predicted"/>
<feature type="region of interest" description="Disordered" evidence="2">
    <location>
        <begin position="219"/>
        <end position="246"/>
    </location>
</feature>
<feature type="chain" id="PRO_5044854981" description="EGF-like domain-containing protein" evidence="4">
    <location>
        <begin position="26"/>
        <end position="246"/>
    </location>
</feature>
<dbReference type="Proteomes" id="UP001605036">
    <property type="component" value="Unassembled WGS sequence"/>
</dbReference>
<keyword evidence="3" id="KW-0812">Transmembrane</keyword>
<organism evidence="6 7">
    <name type="scientific">Riccia fluitans</name>
    <dbReference type="NCBI Taxonomy" id="41844"/>
    <lineage>
        <taxon>Eukaryota</taxon>
        <taxon>Viridiplantae</taxon>
        <taxon>Streptophyta</taxon>
        <taxon>Embryophyta</taxon>
        <taxon>Marchantiophyta</taxon>
        <taxon>Marchantiopsida</taxon>
        <taxon>Marchantiidae</taxon>
        <taxon>Marchantiales</taxon>
        <taxon>Ricciaceae</taxon>
        <taxon>Riccia</taxon>
    </lineage>
</organism>
<name>A0ABD1Z9I4_9MARC</name>
<gene>
    <name evidence="6" type="ORF">R1flu_011636</name>
</gene>
<keyword evidence="7" id="KW-1185">Reference proteome</keyword>
<reference evidence="6 7" key="1">
    <citation type="submission" date="2024-09" db="EMBL/GenBank/DDBJ databases">
        <title>Chromosome-scale assembly of Riccia fluitans.</title>
        <authorList>
            <person name="Paukszto L."/>
            <person name="Sawicki J."/>
            <person name="Karawczyk K."/>
            <person name="Piernik-Szablinska J."/>
            <person name="Szczecinska M."/>
            <person name="Mazdziarz M."/>
        </authorList>
    </citation>
    <scope>NUCLEOTIDE SEQUENCE [LARGE SCALE GENOMIC DNA]</scope>
    <source>
        <strain evidence="6">Rf_01</strain>
        <tissue evidence="6">Aerial parts of the thallus</tissue>
    </source>
</reference>
<feature type="transmembrane region" description="Helical" evidence="3">
    <location>
        <begin position="171"/>
        <end position="195"/>
    </location>
</feature>
<evidence type="ECO:0000256" key="3">
    <source>
        <dbReference type="SAM" id="Phobius"/>
    </source>
</evidence>
<dbReference type="PANTHER" id="PTHR24044:SF420">
    <property type="entry name" value="DELTA AND NOTCH-LIKE EPIDERMAL GROWTH FACTOR-RELATED RECEPTOR ISOFORM X1"/>
    <property type="match status" value="1"/>
</dbReference>
<dbReference type="SUPFAM" id="SSF57196">
    <property type="entry name" value="EGF/Laminin"/>
    <property type="match status" value="1"/>
</dbReference>
<evidence type="ECO:0000256" key="4">
    <source>
        <dbReference type="SAM" id="SignalP"/>
    </source>
</evidence>
<evidence type="ECO:0000313" key="6">
    <source>
        <dbReference type="EMBL" id="KAL2644049.1"/>
    </source>
</evidence>
<dbReference type="PROSITE" id="PS01186">
    <property type="entry name" value="EGF_2"/>
    <property type="match status" value="1"/>
</dbReference>
<dbReference type="CDD" id="cd00054">
    <property type="entry name" value="EGF_CA"/>
    <property type="match status" value="1"/>
</dbReference>
<accession>A0ABD1Z9I4</accession>
<feature type="domain" description="EGF-like" evidence="5">
    <location>
        <begin position="111"/>
        <end position="146"/>
    </location>
</feature>
<feature type="disulfide bond" evidence="1">
    <location>
        <begin position="99"/>
        <end position="108"/>
    </location>
</feature>
<dbReference type="InterPro" id="IPR000742">
    <property type="entry name" value="EGF"/>
</dbReference>
<feature type="disulfide bond" evidence="1">
    <location>
        <begin position="80"/>
        <end position="97"/>
    </location>
</feature>
<feature type="domain" description="EGF-like" evidence="5">
    <location>
        <begin position="68"/>
        <end position="109"/>
    </location>
</feature>
<sequence>MTCRWRWGVIALIAAMLLLSGNSNAQDCVENCATTCDENGKCVCLLPDPDSAMNGDRSFMGGVFCNTPSTMCDGTNSFWCESGGTCNVIVQGKDYTCTCAPGFSGVHCEKRGDVCGDSFCFNGGLCISVNSTCNCPMELRGAPDCSLPTTLAPAPADSKPLDYNEHHGGEWYRPLVIVLAVVAVSVCLGSVLFTWHKKRAENLSRSRFQELRQVQMAEGPDFYDDGEDDPFADTPKAAAGAFKLGP</sequence>
<feature type="signal peptide" evidence="4">
    <location>
        <begin position="1"/>
        <end position="25"/>
    </location>
</feature>
<dbReference type="SMART" id="SM00181">
    <property type="entry name" value="EGF"/>
    <property type="match status" value="2"/>
</dbReference>
<keyword evidence="4" id="KW-0732">Signal</keyword>
<keyword evidence="1" id="KW-0245">EGF-like domain</keyword>
<dbReference type="PROSITE" id="PS50026">
    <property type="entry name" value="EGF_3"/>
    <property type="match status" value="2"/>
</dbReference>
<evidence type="ECO:0000256" key="1">
    <source>
        <dbReference type="PROSITE-ProRule" id="PRU00076"/>
    </source>
</evidence>
<dbReference type="Gene3D" id="2.10.25.10">
    <property type="entry name" value="Laminin"/>
    <property type="match status" value="1"/>
</dbReference>
<evidence type="ECO:0000256" key="2">
    <source>
        <dbReference type="SAM" id="MobiDB-lite"/>
    </source>
</evidence>
<dbReference type="PANTHER" id="PTHR24044">
    <property type="entry name" value="NOTCH LIGAND FAMILY MEMBER"/>
    <property type="match status" value="1"/>
</dbReference>
<feature type="compositionally biased region" description="Acidic residues" evidence="2">
    <location>
        <begin position="221"/>
        <end position="231"/>
    </location>
</feature>
<dbReference type="AlphaFoldDB" id="A0ABD1Z9I4"/>
<protein>
    <recommendedName>
        <fullName evidence="5">EGF-like domain-containing protein</fullName>
    </recommendedName>
</protein>
<dbReference type="PROSITE" id="PS00022">
    <property type="entry name" value="EGF_1"/>
    <property type="match status" value="1"/>
</dbReference>
<keyword evidence="1" id="KW-1015">Disulfide bond</keyword>
<comment type="caution">
    <text evidence="6">The sequence shown here is derived from an EMBL/GenBank/DDBJ whole genome shotgun (WGS) entry which is preliminary data.</text>
</comment>
<keyword evidence="3" id="KW-0472">Membrane</keyword>